<name>A0A1C7EEP2_9BACL</name>
<evidence type="ECO:0000256" key="1">
    <source>
        <dbReference type="ARBA" id="ARBA00022801"/>
    </source>
</evidence>
<keyword evidence="7" id="KW-1185">Reference proteome</keyword>
<dbReference type="PROSITE" id="PS51635">
    <property type="entry name" value="PNPLA"/>
    <property type="match status" value="1"/>
</dbReference>
<dbReference type="InterPro" id="IPR045943">
    <property type="entry name" value="DUF6363"/>
</dbReference>
<dbReference type="GO" id="GO:0016042">
    <property type="term" value="P:lipid catabolic process"/>
    <property type="evidence" value="ECO:0007669"/>
    <property type="project" value="UniProtKB-UniRule"/>
</dbReference>
<dbReference type="GO" id="GO:0016787">
    <property type="term" value="F:hydrolase activity"/>
    <property type="evidence" value="ECO:0007669"/>
    <property type="project" value="UniProtKB-UniRule"/>
</dbReference>
<keyword evidence="3 4" id="KW-0443">Lipid metabolism</keyword>
<keyword evidence="2 4" id="KW-0442">Lipid degradation</keyword>
<protein>
    <submittedName>
        <fullName evidence="6">Patatin family protein</fullName>
    </submittedName>
</protein>
<feature type="active site" description="Nucleophile" evidence="4">
    <location>
        <position position="40"/>
    </location>
</feature>
<sequence length="284" mass="32241">MEMKSGLVLEGGGMRGVYTGGVLEKLLEESIFVDYVIGVSAGACHASSYISRQNGRNREVTIGYVNHPEYLSVKNLLTKRELFGMDLIFDRIPNSLVPFDYDRFHNATEEFVVGVTDCLTGEAVYFGKQKRPEDVLTIVRASSSLPLMAQPVEFNGRFLMDGSIADPLPIRKALSDGVTKPIIILTREKGYRKKKSRFAGMMPAFVRQYPAIAKAMENRYLYYNETMDFIEQLERESLAMVIRPEDLYRIKGLERNPVKLETLYNQGYQEATAKFGELLDFLQK</sequence>
<dbReference type="InterPro" id="IPR016035">
    <property type="entry name" value="Acyl_Trfase/lysoPLipase"/>
</dbReference>
<feature type="domain" description="PNPLA" evidence="5">
    <location>
        <begin position="7"/>
        <end position="174"/>
    </location>
</feature>
<dbReference type="Proteomes" id="UP000092495">
    <property type="component" value="Chromosome"/>
</dbReference>
<dbReference type="Pfam" id="PF01734">
    <property type="entry name" value="Patatin"/>
    <property type="match status" value="1"/>
</dbReference>
<dbReference type="InterPro" id="IPR037483">
    <property type="entry name" value="YjjU-like"/>
</dbReference>
<feature type="short sequence motif" description="GXGXXG" evidence="4">
    <location>
        <begin position="11"/>
        <end position="16"/>
    </location>
</feature>
<evidence type="ECO:0000313" key="7">
    <source>
        <dbReference type="Proteomes" id="UP000092495"/>
    </source>
</evidence>
<dbReference type="STRING" id="414778.BCM40_02440"/>
<dbReference type="InterPro" id="IPR050301">
    <property type="entry name" value="NTE"/>
</dbReference>
<organism evidence="6 7">
    <name type="scientific">Planococcus donghaensis</name>
    <dbReference type="NCBI Taxonomy" id="414778"/>
    <lineage>
        <taxon>Bacteria</taxon>
        <taxon>Bacillati</taxon>
        <taxon>Bacillota</taxon>
        <taxon>Bacilli</taxon>
        <taxon>Bacillales</taxon>
        <taxon>Caryophanaceae</taxon>
        <taxon>Planococcus</taxon>
    </lineage>
</organism>
<keyword evidence="1 4" id="KW-0378">Hydrolase</keyword>
<evidence type="ECO:0000256" key="4">
    <source>
        <dbReference type="PROSITE-ProRule" id="PRU01161"/>
    </source>
</evidence>
<reference evidence="6" key="1">
    <citation type="submission" date="2016-10" db="EMBL/GenBank/DDBJ databases">
        <authorList>
            <person name="See-Too W.S."/>
        </authorList>
    </citation>
    <scope>NUCLEOTIDE SEQUENCE</scope>
    <source>
        <strain evidence="6">DSM 22276</strain>
    </source>
</reference>
<dbReference type="KEGG" id="pdg:BCM40_02440"/>
<dbReference type="RefSeq" id="WP_065525391.1">
    <property type="nucleotide sequence ID" value="NZ_CP016543.2"/>
</dbReference>
<evidence type="ECO:0000256" key="2">
    <source>
        <dbReference type="ARBA" id="ARBA00022963"/>
    </source>
</evidence>
<dbReference type="SUPFAM" id="SSF52151">
    <property type="entry name" value="FabD/lysophospholipase-like"/>
    <property type="match status" value="1"/>
</dbReference>
<dbReference type="InterPro" id="IPR002641">
    <property type="entry name" value="PNPLA_dom"/>
</dbReference>
<dbReference type="PANTHER" id="PTHR14226">
    <property type="entry name" value="NEUROPATHY TARGET ESTERASE/SWISS CHEESE D.MELANOGASTER"/>
    <property type="match status" value="1"/>
</dbReference>
<evidence type="ECO:0000313" key="6">
    <source>
        <dbReference type="EMBL" id="ANU22269.1"/>
    </source>
</evidence>
<dbReference type="Pfam" id="PF19890">
    <property type="entry name" value="DUF6363"/>
    <property type="match status" value="1"/>
</dbReference>
<accession>A0A1C7EEP2</accession>
<evidence type="ECO:0000256" key="3">
    <source>
        <dbReference type="ARBA" id="ARBA00023098"/>
    </source>
</evidence>
<dbReference type="AlphaFoldDB" id="A0A1C7EEP2"/>
<feature type="short sequence motif" description="GXSXG" evidence="4">
    <location>
        <begin position="38"/>
        <end position="42"/>
    </location>
</feature>
<proteinExistence type="predicted"/>
<comment type="caution">
    <text evidence="4">Lacks conserved residue(s) required for the propagation of feature annotation.</text>
</comment>
<dbReference type="CDD" id="cd07208">
    <property type="entry name" value="Pat_hypo_Ecoli_yjju_like"/>
    <property type="match status" value="1"/>
</dbReference>
<dbReference type="PANTHER" id="PTHR14226:SF25">
    <property type="entry name" value="PHOSPHOESTERASE"/>
    <property type="match status" value="1"/>
</dbReference>
<dbReference type="EMBL" id="CP016543">
    <property type="protein sequence ID" value="ANU22269.1"/>
    <property type="molecule type" value="Genomic_DNA"/>
</dbReference>
<feature type="active site" description="Proton acceptor" evidence="4">
    <location>
        <position position="161"/>
    </location>
</feature>
<dbReference type="Gene3D" id="3.40.1090.10">
    <property type="entry name" value="Cytosolic phospholipase A2 catalytic domain"/>
    <property type="match status" value="2"/>
</dbReference>
<evidence type="ECO:0000259" key="5">
    <source>
        <dbReference type="PROSITE" id="PS51635"/>
    </source>
</evidence>
<gene>
    <name evidence="6" type="ORF">BCM40_02440</name>
</gene>